<dbReference type="EMBL" id="CP064939">
    <property type="protein sequence ID" value="QPH38010.1"/>
    <property type="molecule type" value="Genomic_DNA"/>
</dbReference>
<evidence type="ECO:0008006" key="3">
    <source>
        <dbReference type="Google" id="ProtNLM"/>
    </source>
</evidence>
<sequence length="144" mass="15958">MKKLLILCAMFAIACNAPKTDENKGLGEKDTTSNAVKTGADQDEHGCIGSAGYTWSVLKNDCIRAFDEIKLMPVDNHGTYRSAAFLLFNADQSQAELFMPDKKESLILDRTSPDKNIWKNDDFEVTDNGGYVIKQGGNIIYNDK</sequence>
<dbReference type="PROSITE" id="PS51257">
    <property type="entry name" value="PROKAR_LIPOPROTEIN"/>
    <property type="match status" value="1"/>
</dbReference>
<reference evidence="1 2" key="1">
    <citation type="submission" date="2020-11" db="EMBL/GenBank/DDBJ databases">
        <title>Pedobacter endophytica, an endophytic bacteria isolated form Carex pumila.</title>
        <authorList>
            <person name="Peng Y."/>
            <person name="Jiang L."/>
            <person name="Lee J."/>
        </authorList>
    </citation>
    <scope>NUCLEOTIDE SEQUENCE [LARGE SCALE GENOMIC DNA]</scope>
    <source>
        <strain evidence="1 2">JBR3-12</strain>
    </source>
</reference>
<dbReference type="RefSeq" id="WP_196097320.1">
    <property type="nucleotide sequence ID" value="NZ_CP064939.1"/>
</dbReference>
<evidence type="ECO:0000313" key="1">
    <source>
        <dbReference type="EMBL" id="QPH38010.1"/>
    </source>
</evidence>
<proteinExistence type="predicted"/>
<protein>
    <recommendedName>
        <fullName evidence="3">Lipoprotein</fullName>
    </recommendedName>
</protein>
<dbReference type="Proteomes" id="UP000594759">
    <property type="component" value="Chromosome"/>
</dbReference>
<evidence type="ECO:0000313" key="2">
    <source>
        <dbReference type="Proteomes" id="UP000594759"/>
    </source>
</evidence>
<dbReference type="AlphaFoldDB" id="A0A7U3Q3P3"/>
<keyword evidence="2" id="KW-1185">Reference proteome</keyword>
<accession>A0A7U3Q3P3</accession>
<dbReference type="KEGG" id="pex:IZT61_12960"/>
<gene>
    <name evidence="1" type="ORF">IZT61_12960</name>
</gene>
<organism evidence="1 2">
    <name type="scientific">Pedobacter endophyticus</name>
    <dbReference type="NCBI Taxonomy" id="2789740"/>
    <lineage>
        <taxon>Bacteria</taxon>
        <taxon>Pseudomonadati</taxon>
        <taxon>Bacteroidota</taxon>
        <taxon>Sphingobacteriia</taxon>
        <taxon>Sphingobacteriales</taxon>
        <taxon>Sphingobacteriaceae</taxon>
        <taxon>Pedobacter</taxon>
    </lineage>
</organism>
<name>A0A7U3Q3P3_9SPHI</name>